<dbReference type="PANTHER" id="PTHR21666">
    <property type="entry name" value="PEPTIDASE-RELATED"/>
    <property type="match status" value="1"/>
</dbReference>
<gene>
    <name evidence="5" type="ORF">FNB15_16850</name>
</gene>
<feature type="compositionally biased region" description="Low complexity" evidence="2">
    <location>
        <begin position="278"/>
        <end position="293"/>
    </location>
</feature>
<dbReference type="Pfam" id="PF01476">
    <property type="entry name" value="LysM"/>
    <property type="match status" value="2"/>
</dbReference>
<sequence length="430" mass="44248">MFRIRVLAILTLTGLAACGQQAPAPVVFGHRDQPPSVAAGTPPPHTQSQRSPSSSQAGGPAGATPQAAPQGVVQMQQLGPPGGTPAPTVRTQPVQQQPSAPAASSLDDAVIVQPGDTVYALSRRYNRPVRAIIEDNSLQPPYALQPGQRLNLPQSRFHTVQRGETLYSISRSTGVDLYSLAQANDLPQPYSISIGQQLKVPSSTGYAVASAPAPESPSAPQEPAPRGYQADTLPVTPGATVAAPVQSDEAPNSAGLPPIPQQAAPDTPAPAPAPAPAPQVASAPPSSAGPTADPKQDTVLPPRSGRTFSWPVRGRVLAGFGPTPDGLHNDGINIAARAGAPVIAAENGVVVYAGSELKGFGNLLLIRHADGWMTAYAHLDKQLVKKGQKVTKGQAIGTVGSTGGVSQPQLHFEIRRGTQAVDPAKFLSVA</sequence>
<dbReference type="SUPFAM" id="SSF51261">
    <property type="entry name" value="Duplicated hybrid motif"/>
    <property type="match status" value="1"/>
</dbReference>
<feature type="compositionally biased region" description="Pro residues" evidence="2">
    <location>
        <begin position="214"/>
        <end position="223"/>
    </location>
</feature>
<dbReference type="GO" id="GO:0004222">
    <property type="term" value="F:metalloendopeptidase activity"/>
    <property type="evidence" value="ECO:0007669"/>
    <property type="project" value="TreeGrafter"/>
</dbReference>
<feature type="domain" description="LysM" evidence="4">
    <location>
        <begin position="156"/>
        <end position="200"/>
    </location>
</feature>
<evidence type="ECO:0000313" key="5">
    <source>
        <dbReference type="EMBL" id="QDO98837.1"/>
    </source>
</evidence>
<dbReference type="AlphaFoldDB" id="A0A516H524"/>
<protein>
    <submittedName>
        <fullName evidence="5">Peptidoglycan DD-metalloendopeptidase family protein</fullName>
    </submittedName>
</protein>
<evidence type="ECO:0000256" key="1">
    <source>
        <dbReference type="ARBA" id="ARBA00038420"/>
    </source>
</evidence>
<dbReference type="InterPro" id="IPR050570">
    <property type="entry name" value="Cell_wall_metabolism_enzyme"/>
</dbReference>
<comment type="similarity">
    <text evidence="1">Belongs to the E.coli NlpD/Haemophilus LppB family.</text>
</comment>
<feature type="compositionally biased region" description="Pro residues" evidence="2">
    <location>
        <begin position="267"/>
        <end position="277"/>
    </location>
</feature>
<evidence type="ECO:0000256" key="2">
    <source>
        <dbReference type="SAM" id="MobiDB-lite"/>
    </source>
</evidence>
<dbReference type="EMBL" id="CP041636">
    <property type="protein sequence ID" value="QDO98837.1"/>
    <property type="molecule type" value="Genomic_DNA"/>
</dbReference>
<dbReference type="InterPro" id="IPR011055">
    <property type="entry name" value="Dup_hybrid_motif"/>
</dbReference>
<feature type="signal peptide" evidence="3">
    <location>
        <begin position="1"/>
        <end position="22"/>
    </location>
</feature>
<feature type="region of interest" description="Disordered" evidence="2">
    <location>
        <begin position="206"/>
        <end position="235"/>
    </location>
</feature>
<feature type="compositionally biased region" description="Low complexity" evidence="2">
    <location>
        <begin position="85"/>
        <end position="105"/>
    </location>
</feature>
<feature type="region of interest" description="Disordered" evidence="2">
    <location>
        <begin position="247"/>
        <end position="308"/>
    </location>
</feature>
<dbReference type="InterPro" id="IPR036779">
    <property type="entry name" value="LysM_dom_sf"/>
</dbReference>
<dbReference type="SMART" id="SM00257">
    <property type="entry name" value="LysM"/>
    <property type="match status" value="2"/>
</dbReference>
<feature type="domain" description="LysM" evidence="4">
    <location>
        <begin position="108"/>
        <end position="152"/>
    </location>
</feature>
<dbReference type="InterPro" id="IPR016047">
    <property type="entry name" value="M23ase_b-sheet_dom"/>
</dbReference>
<evidence type="ECO:0000256" key="3">
    <source>
        <dbReference type="SAM" id="SignalP"/>
    </source>
</evidence>
<dbReference type="OrthoDB" id="9795421at2"/>
<dbReference type="KEGG" id="fer:FNB15_16850"/>
<feature type="compositionally biased region" description="Low complexity" evidence="2">
    <location>
        <begin position="46"/>
        <end position="71"/>
    </location>
</feature>
<dbReference type="RefSeq" id="WP_144257834.1">
    <property type="nucleotide sequence ID" value="NZ_CP041636.1"/>
</dbReference>
<keyword evidence="6" id="KW-1185">Reference proteome</keyword>
<dbReference type="InterPro" id="IPR018392">
    <property type="entry name" value="LysM"/>
</dbReference>
<proteinExistence type="inferred from homology"/>
<evidence type="ECO:0000313" key="6">
    <source>
        <dbReference type="Proteomes" id="UP000317496"/>
    </source>
</evidence>
<dbReference type="PROSITE" id="PS51257">
    <property type="entry name" value="PROKAR_LIPOPROTEIN"/>
    <property type="match status" value="1"/>
</dbReference>
<accession>A0A516H524</accession>
<dbReference type="Gene3D" id="2.70.70.10">
    <property type="entry name" value="Glucose Permease (Domain IIA)"/>
    <property type="match status" value="1"/>
</dbReference>
<reference evidence="5 6" key="1">
    <citation type="submission" date="2019-07" db="EMBL/GenBank/DDBJ databases">
        <title>Genome sequencing for Ferrovibrio sp. K5.</title>
        <authorList>
            <person name="Park S.-J."/>
        </authorList>
    </citation>
    <scope>NUCLEOTIDE SEQUENCE [LARGE SCALE GENOMIC DNA]</scope>
    <source>
        <strain evidence="5 6">K5</strain>
    </source>
</reference>
<dbReference type="Pfam" id="PF01551">
    <property type="entry name" value="Peptidase_M23"/>
    <property type="match status" value="1"/>
</dbReference>
<dbReference type="Proteomes" id="UP000317496">
    <property type="component" value="Chromosome"/>
</dbReference>
<feature type="region of interest" description="Disordered" evidence="2">
    <location>
        <begin position="26"/>
        <end position="108"/>
    </location>
</feature>
<feature type="chain" id="PRO_5022032400" evidence="3">
    <location>
        <begin position="23"/>
        <end position="430"/>
    </location>
</feature>
<dbReference type="PANTHER" id="PTHR21666:SF263">
    <property type="entry name" value="MUREIN HYDROLASE ACTIVATOR NLPD"/>
    <property type="match status" value="1"/>
</dbReference>
<dbReference type="CDD" id="cd00118">
    <property type="entry name" value="LysM"/>
    <property type="match status" value="2"/>
</dbReference>
<dbReference type="SUPFAM" id="SSF54106">
    <property type="entry name" value="LysM domain"/>
    <property type="match status" value="2"/>
</dbReference>
<keyword evidence="3" id="KW-0732">Signal</keyword>
<dbReference type="PROSITE" id="PS51782">
    <property type="entry name" value="LYSM"/>
    <property type="match status" value="2"/>
</dbReference>
<name>A0A516H524_9PROT</name>
<dbReference type="Gene3D" id="3.10.350.10">
    <property type="entry name" value="LysM domain"/>
    <property type="match status" value="2"/>
</dbReference>
<evidence type="ECO:0000259" key="4">
    <source>
        <dbReference type="PROSITE" id="PS51782"/>
    </source>
</evidence>
<dbReference type="CDD" id="cd12797">
    <property type="entry name" value="M23_peptidase"/>
    <property type="match status" value="1"/>
</dbReference>
<organism evidence="5 6">
    <name type="scientific">Ferrovibrio terrae</name>
    <dbReference type="NCBI Taxonomy" id="2594003"/>
    <lineage>
        <taxon>Bacteria</taxon>
        <taxon>Pseudomonadati</taxon>
        <taxon>Pseudomonadota</taxon>
        <taxon>Alphaproteobacteria</taxon>
        <taxon>Rhodospirillales</taxon>
        <taxon>Rhodospirillaceae</taxon>
        <taxon>Ferrovibrio</taxon>
    </lineage>
</organism>